<dbReference type="CDD" id="cd00806">
    <property type="entry name" value="TrpRS_core"/>
    <property type="match status" value="1"/>
</dbReference>
<dbReference type="GO" id="GO:0004830">
    <property type="term" value="F:tryptophan-tRNA ligase activity"/>
    <property type="evidence" value="ECO:0007669"/>
    <property type="project" value="UniProtKB-UniRule"/>
</dbReference>
<accession>A0A379CCJ6</accession>
<feature type="binding site" evidence="9">
    <location>
        <begin position="21"/>
        <end position="22"/>
    </location>
    <ligand>
        <name>ATP</name>
        <dbReference type="ChEBI" id="CHEBI:30616"/>
    </ligand>
</feature>
<feature type="short sequence motif" description="'HIGH' region" evidence="9">
    <location>
        <begin position="14"/>
        <end position="22"/>
    </location>
</feature>
<dbReference type="GO" id="GO:0006436">
    <property type="term" value="P:tryptophanyl-tRNA aminoacylation"/>
    <property type="evidence" value="ECO:0007669"/>
    <property type="project" value="UniProtKB-UniRule"/>
</dbReference>
<dbReference type="PROSITE" id="PS00178">
    <property type="entry name" value="AA_TRNA_LIGASE_I"/>
    <property type="match status" value="1"/>
</dbReference>
<evidence type="ECO:0000256" key="10">
    <source>
        <dbReference type="RuleBase" id="RU363036"/>
    </source>
</evidence>
<dbReference type="InterPro" id="IPR002306">
    <property type="entry name" value="Trp-tRNA-ligase"/>
</dbReference>
<evidence type="ECO:0000256" key="8">
    <source>
        <dbReference type="ARBA" id="ARBA00049929"/>
    </source>
</evidence>
<keyword evidence="12" id="KW-1185">Reference proteome</keyword>
<feature type="binding site" evidence="9">
    <location>
        <begin position="207"/>
        <end position="211"/>
    </location>
    <ligand>
        <name>ATP</name>
        <dbReference type="ChEBI" id="CHEBI:30616"/>
    </ligand>
</feature>
<evidence type="ECO:0000256" key="9">
    <source>
        <dbReference type="HAMAP-Rule" id="MF_00140"/>
    </source>
</evidence>
<evidence type="ECO:0000256" key="4">
    <source>
        <dbReference type="ARBA" id="ARBA00022741"/>
    </source>
</evidence>
<dbReference type="GO" id="GO:0005829">
    <property type="term" value="C:cytosol"/>
    <property type="evidence" value="ECO:0007669"/>
    <property type="project" value="TreeGrafter"/>
</dbReference>
<dbReference type="OrthoDB" id="9801042at2"/>
<dbReference type="InterPro" id="IPR024109">
    <property type="entry name" value="Trp-tRNA-ligase_bac-type"/>
</dbReference>
<keyword evidence="4 9" id="KW-0547">Nucleotide-binding</keyword>
<dbReference type="InterPro" id="IPR002305">
    <property type="entry name" value="aa-tRNA-synth_Ic"/>
</dbReference>
<dbReference type="SUPFAM" id="SSF52374">
    <property type="entry name" value="Nucleotidylyl transferase"/>
    <property type="match status" value="1"/>
</dbReference>
<dbReference type="PANTHER" id="PTHR43766:SF1">
    <property type="entry name" value="TRYPTOPHAN--TRNA LIGASE, MITOCHONDRIAL"/>
    <property type="match status" value="1"/>
</dbReference>
<dbReference type="InterPro" id="IPR014729">
    <property type="entry name" value="Rossmann-like_a/b/a_fold"/>
</dbReference>
<dbReference type="GO" id="GO:0005524">
    <property type="term" value="F:ATP binding"/>
    <property type="evidence" value="ECO:0007669"/>
    <property type="project" value="UniProtKB-UniRule"/>
</dbReference>
<evidence type="ECO:0000313" key="11">
    <source>
        <dbReference type="EMBL" id="SUB59455.1"/>
    </source>
</evidence>
<feature type="binding site" evidence="9">
    <location>
        <position position="137"/>
    </location>
    <ligand>
        <name>L-tryptophan</name>
        <dbReference type="ChEBI" id="CHEBI:57912"/>
    </ligand>
</feature>
<comment type="catalytic activity">
    <reaction evidence="8 9">
        <text>tRNA(Trp) + L-tryptophan + ATP = L-tryptophyl-tRNA(Trp) + AMP + diphosphate + H(+)</text>
        <dbReference type="Rhea" id="RHEA:24080"/>
        <dbReference type="Rhea" id="RHEA-COMP:9671"/>
        <dbReference type="Rhea" id="RHEA-COMP:9705"/>
        <dbReference type="ChEBI" id="CHEBI:15378"/>
        <dbReference type="ChEBI" id="CHEBI:30616"/>
        <dbReference type="ChEBI" id="CHEBI:33019"/>
        <dbReference type="ChEBI" id="CHEBI:57912"/>
        <dbReference type="ChEBI" id="CHEBI:78442"/>
        <dbReference type="ChEBI" id="CHEBI:78535"/>
        <dbReference type="ChEBI" id="CHEBI:456215"/>
        <dbReference type="EC" id="6.1.1.2"/>
    </reaction>
</comment>
<dbReference type="Proteomes" id="UP000255417">
    <property type="component" value="Unassembled WGS sequence"/>
</dbReference>
<dbReference type="FunFam" id="3.40.50.620:FF:000024">
    <property type="entry name" value="Tryptophan--tRNA ligase"/>
    <property type="match status" value="1"/>
</dbReference>
<comment type="similarity">
    <text evidence="1 9 10">Belongs to the class-I aminoacyl-tRNA synthetase family.</text>
</comment>
<keyword evidence="5 9" id="KW-0067">ATP-binding</keyword>
<evidence type="ECO:0000256" key="3">
    <source>
        <dbReference type="ARBA" id="ARBA00022598"/>
    </source>
</evidence>
<dbReference type="FunFam" id="1.10.240.10:FF:000002">
    <property type="entry name" value="Tryptophan--tRNA ligase"/>
    <property type="match status" value="1"/>
</dbReference>
<protein>
    <recommendedName>
        <fullName evidence="9">Tryptophan--tRNA ligase</fullName>
        <ecNumber evidence="9">6.1.1.2</ecNumber>
    </recommendedName>
    <alternativeName>
        <fullName evidence="9">Tryptophanyl-tRNA synthetase</fullName>
        <shortName evidence="9">TrpRS</shortName>
    </alternativeName>
</protein>
<dbReference type="HAMAP" id="MF_00140_B">
    <property type="entry name" value="Trp_tRNA_synth_B"/>
    <property type="match status" value="1"/>
</dbReference>
<dbReference type="Pfam" id="PF00579">
    <property type="entry name" value="tRNA-synt_1b"/>
    <property type="match status" value="1"/>
</dbReference>
<sequence length="344" mass="38841">MTTKKPVVFSGVQPSGELTLGNYLGALRQWVKMQDDYDCLYCIVDLHAITVRQDPEALRKATLDVLALYLACGIDPEKSTIFIQSHVPEHTQLAWTLNCYTYFGEMNRMTQFKDKSARYEENVNVGLFTYPILMAADILLYQANQVPVGDDQRQHLEITRDIADRFNSLYGEKDAEGNLVKGIFEVPEVFIAKQGARVMSLLEPTKKMSKSDDNRKNVIGLLEDPKAVAKKIKRAMTDGDEPPVVRYDVKNKAGVSNLLDILSAITGKTIPELEAEFEGKMYGHLKTAVADEVSTLLTDLQERFHHFRNNEELLEKIYRDGAKKARAKAQRTLKEVYQAVGFVA</sequence>
<dbReference type="AlphaFoldDB" id="A0A379CCJ6"/>
<dbReference type="Gene3D" id="1.10.240.10">
    <property type="entry name" value="Tyrosyl-Transfer RNA Synthetase"/>
    <property type="match status" value="1"/>
</dbReference>
<dbReference type="PRINTS" id="PR01039">
    <property type="entry name" value="TRNASYNTHTRP"/>
</dbReference>
<dbReference type="InterPro" id="IPR050203">
    <property type="entry name" value="Trp-tRNA_synthetase"/>
</dbReference>
<comment type="subcellular location">
    <subcellularLocation>
        <location evidence="9">Cytoplasm</location>
    </subcellularLocation>
</comment>
<dbReference type="InterPro" id="IPR001412">
    <property type="entry name" value="aa-tRNA-synth_I_CS"/>
</dbReference>
<dbReference type="Gene3D" id="3.40.50.620">
    <property type="entry name" value="HUPs"/>
    <property type="match status" value="1"/>
</dbReference>
<feature type="binding site" evidence="9">
    <location>
        <position position="198"/>
    </location>
    <ligand>
        <name>ATP</name>
        <dbReference type="ChEBI" id="CHEBI:30616"/>
    </ligand>
</feature>
<reference evidence="11 12" key="1">
    <citation type="submission" date="2018-06" db="EMBL/GenBank/DDBJ databases">
        <authorList>
            <consortium name="Pathogen Informatics"/>
            <person name="Doyle S."/>
        </authorList>
    </citation>
    <scope>NUCLEOTIDE SEQUENCE [LARGE SCALE GENOMIC DNA]</scope>
    <source>
        <strain evidence="11 12">NCTC12872</strain>
    </source>
</reference>
<keyword evidence="3 9" id="KW-0436">Ligase</keyword>
<keyword evidence="6 9" id="KW-0648">Protein biosynthesis</keyword>
<organism evidence="11 12">
    <name type="scientific">Phocoenobacter uteri</name>
    <dbReference type="NCBI Taxonomy" id="146806"/>
    <lineage>
        <taxon>Bacteria</taxon>
        <taxon>Pseudomonadati</taxon>
        <taxon>Pseudomonadota</taxon>
        <taxon>Gammaproteobacteria</taxon>
        <taxon>Pasteurellales</taxon>
        <taxon>Pasteurellaceae</taxon>
        <taxon>Phocoenobacter</taxon>
    </lineage>
</organism>
<evidence type="ECO:0000256" key="2">
    <source>
        <dbReference type="ARBA" id="ARBA00022490"/>
    </source>
</evidence>
<name>A0A379CCJ6_9PAST</name>
<comment type="subunit">
    <text evidence="9">Homodimer.</text>
</comment>
<evidence type="ECO:0000256" key="7">
    <source>
        <dbReference type="ARBA" id="ARBA00023146"/>
    </source>
</evidence>
<evidence type="ECO:0000256" key="1">
    <source>
        <dbReference type="ARBA" id="ARBA00005594"/>
    </source>
</evidence>
<dbReference type="EMBL" id="UGTA01000001">
    <property type="protein sequence ID" value="SUB59455.1"/>
    <property type="molecule type" value="Genomic_DNA"/>
</dbReference>
<dbReference type="NCBIfam" id="TIGR00233">
    <property type="entry name" value="trpS"/>
    <property type="match status" value="1"/>
</dbReference>
<proteinExistence type="inferred from homology"/>
<gene>
    <name evidence="9 11" type="primary">trpS</name>
    <name evidence="11" type="ORF">NCTC12872_01440</name>
</gene>
<dbReference type="PANTHER" id="PTHR43766">
    <property type="entry name" value="TRYPTOPHAN--TRNA LIGASE, MITOCHONDRIAL"/>
    <property type="match status" value="1"/>
</dbReference>
<comment type="function">
    <text evidence="9">Catalyzes the attachment of tryptophan to tRNA(Trp).</text>
</comment>
<feature type="binding site" evidence="9">
    <location>
        <begin position="149"/>
        <end position="151"/>
    </location>
    <ligand>
        <name>ATP</name>
        <dbReference type="ChEBI" id="CHEBI:30616"/>
    </ligand>
</feature>
<evidence type="ECO:0000313" key="12">
    <source>
        <dbReference type="Proteomes" id="UP000255417"/>
    </source>
</evidence>
<feature type="binding site" evidence="9">
    <location>
        <begin position="13"/>
        <end position="15"/>
    </location>
    <ligand>
        <name>ATP</name>
        <dbReference type="ChEBI" id="CHEBI:30616"/>
    </ligand>
</feature>
<evidence type="ECO:0000256" key="6">
    <source>
        <dbReference type="ARBA" id="ARBA00022917"/>
    </source>
</evidence>
<keyword evidence="7 9" id="KW-0030">Aminoacyl-tRNA synthetase</keyword>
<dbReference type="RefSeq" id="WP_115315926.1">
    <property type="nucleotide sequence ID" value="NZ_LWIF01000001.1"/>
</dbReference>
<feature type="short sequence motif" description="'KMSKS' region" evidence="9">
    <location>
        <begin position="207"/>
        <end position="211"/>
    </location>
</feature>
<keyword evidence="2 9" id="KW-0963">Cytoplasm</keyword>
<evidence type="ECO:0000256" key="5">
    <source>
        <dbReference type="ARBA" id="ARBA00022840"/>
    </source>
</evidence>
<dbReference type="EC" id="6.1.1.2" evidence="9"/>